<name>A0A917DFD4_9MICO</name>
<dbReference type="RefSeq" id="WP_188711362.1">
    <property type="nucleotide sequence ID" value="NZ_BMHO01000001.1"/>
</dbReference>
<accession>A0A917DFD4</accession>
<reference evidence="1" key="1">
    <citation type="journal article" date="2014" name="Int. J. Syst. Evol. Microbiol.">
        <title>Complete genome sequence of Corynebacterium casei LMG S-19264T (=DSM 44701T), isolated from a smear-ripened cheese.</title>
        <authorList>
            <consortium name="US DOE Joint Genome Institute (JGI-PGF)"/>
            <person name="Walter F."/>
            <person name="Albersmeier A."/>
            <person name="Kalinowski J."/>
            <person name="Ruckert C."/>
        </authorList>
    </citation>
    <scope>NUCLEOTIDE SEQUENCE</scope>
    <source>
        <strain evidence="1">CGMCC 1.15152</strain>
    </source>
</reference>
<dbReference type="EMBL" id="BMHO01000001">
    <property type="protein sequence ID" value="GGD33123.1"/>
    <property type="molecule type" value="Genomic_DNA"/>
</dbReference>
<proteinExistence type="predicted"/>
<reference evidence="1" key="2">
    <citation type="submission" date="2020-09" db="EMBL/GenBank/DDBJ databases">
        <authorList>
            <person name="Sun Q."/>
            <person name="Zhou Y."/>
        </authorList>
    </citation>
    <scope>NUCLEOTIDE SEQUENCE</scope>
    <source>
        <strain evidence="1">CGMCC 1.15152</strain>
    </source>
</reference>
<protein>
    <submittedName>
        <fullName evidence="1">Uncharacterized protein</fullName>
    </submittedName>
</protein>
<dbReference type="AlphaFoldDB" id="A0A917DFD4"/>
<gene>
    <name evidence="1" type="ORF">GCM10010915_11890</name>
</gene>
<comment type="caution">
    <text evidence="1">The sequence shown here is derived from an EMBL/GenBank/DDBJ whole genome shotgun (WGS) entry which is preliminary data.</text>
</comment>
<evidence type="ECO:0000313" key="1">
    <source>
        <dbReference type="EMBL" id="GGD33123.1"/>
    </source>
</evidence>
<dbReference type="Proteomes" id="UP000633205">
    <property type="component" value="Unassembled WGS sequence"/>
</dbReference>
<evidence type="ECO:0000313" key="2">
    <source>
        <dbReference type="Proteomes" id="UP000633205"/>
    </source>
</evidence>
<keyword evidence="2" id="KW-1185">Reference proteome</keyword>
<sequence>MNDTEGSEWESKIPASAVYVTQDGESRRLSEVLADLDGGDVTVAWGDISGVPASFTPADHTHATSDVEGLDAELAGKAATGHTHTVAQVADLQGIINDFETRIAALEAPA</sequence>
<organism evidence="1 2">
    <name type="scientific">Microbacterium faecale</name>
    <dbReference type="NCBI Taxonomy" id="1804630"/>
    <lineage>
        <taxon>Bacteria</taxon>
        <taxon>Bacillati</taxon>
        <taxon>Actinomycetota</taxon>
        <taxon>Actinomycetes</taxon>
        <taxon>Micrococcales</taxon>
        <taxon>Microbacteriaceae</taxon>
        <taxon>Microbacterium</taxon>
    </lineage>
</organism>
<dbReference type="Pfam" id="PF12789">
    <property type="entry name" value="PTR"/>
    <property type="match status" value="1"/>
</dbReference>